<dbReference type="InterPro" id="IPR014986">
    <property type="entry name" value="XkdN-like"/>
</dbReference>
<accession>A0A2K4ZKX2</accession>
<organism evidence="1 2">
    <name type="scientific">Acetatifactor muris</name>
    <dbReference type="NCBI Taxonomy" id="879566"/>
    <lineage>
        <taxon>Bacteria</taxon>
        <taxon>Bacillati</taxon>
        <taxon>Bacillota</taxon>
        <taxon>Clostridia</taxon>
        <taxon>Lachnospirales</taxon>
        <taxon>Lachnospiraceae</taxon>
        <taxon>Acetatifactor</taxon>
    </lineage>
</organism>
<evidence type="ECO:0000313" key="1">
    <source>
        <dbReference type="EMBL" id="SOY31032.1"/>
    </source>
</evidence>
<sequence length="157" mass="18256">MANKNLKYFMREESRQEQIFQVPAPARFVDENGKVVQMEVKKLHNDTIAKINDMYKSRTPMKDKKGNYIVQNGEVVFKTEKDSVKATRHIIVEALVYPDLKDPELMKYYDCVDITDMPLKVFPDNDEFGYVSRKVLEILGLMDAAESNEREVEDAKN</sequence>
<protein>
    <submittedName>
        <fullName evidence="1">Phage XkdN-like protein</fullName>
    </submittedName>
</protein>
<proteinExistence type="predicted"/>
<keyword evidence="2" id="KW-1185">Reference proteome</keyword>
<evidence type="ECO:0000313" key="2">
    <source>
        <dbReference type="Proteomes" id="UP000236311"/>
    </source>
</evidence>
<dbReference type="Pfam" id="PF08890">
    <property type="entry name" value="Phage_TAC_5"/>
    <property type="match status" value="1"/>
</dbReference>
<dbReference type="InterPro" id="IPR038559">
    <property type="entry name" value="XkdN-like_sf"/>
</dbReference>
<dbReference type="EMBL" id="OFSM01000021">
    <property type="protein sequence ID" value="SOY31032.1"/>
    <property type="molecule type" value="Genomic_DNA"/>
</dbReference>
<dbReference type="RefSeq" id="WP_172455194.1">
    <property type="nucleotide sequence ID" value="NZ_JANJZD010000024.1"/>
</dbReference>
<dbReference type="AlphaFoldDB" id="A0A2K4ZKX2"/>
<gene>
    <name evidence="1" type="ORF">AMURIS_03766</name>
</gene>
<name>A0A2K4ZKX2_9FIRM</name>
<reference evidence="1 2" key="1">
    <citation type="submission" date="2018-01" db="EMBL/GenBank/DDBJ databases">
        <authorList>
            <person name="Gaut B.S."/>
            <person name="Morton B.R."/>
            <person name="Clegg M.T."/>
            <person name="Duvall M.R."/>
        </authorList>
    </citation>
    <scope>NUCLEOTIDE SEQUENCE [LARGE SCALE GENOMIC DNA]</scope>
    <source>
        <strain evidence="1">GP69</strain>
    </source>
</reference>
<dbReference type="Proteomes" id="UP000236311">
    <property type="component" value="Unassembled WGS sequence"/>
</dbReference>
<dbReference type="Gene3D" id="3.30.2220.30">
    <property type="match status" value="1"/>
</dbReference>